<proteinExistence type="inferred from homology"/>
<keyword evidence="2" id="KW-0805">Transcription regulation</keyword>
<evidence type="ECO:0000256" key="4">
    <source>
        <dbReference type="ARBA" id="ARBA00023163"/>
    </source>
</evidence>
<evidence type="ECO:0000256" key="1">
    <source>
        <dbReference type="ARBA" id="ARBA00009437"/>
    </source>
</evidence>
<organism evidence="6 7">
    <name type="scientific">Pseudoroseomonas ludipueritiae</name>
    <dbReference type="NCBI Taxonomy" id="198093"/>
    <lineage>
        <taxon>Bacteria</taxon>
        <taxon>Pseudomonadati</taxon>
        <taxon>Pseudomonadota</taxon>
        <taxon>Alphaproteobacteria</taxon>
        <taxon>Acetobacterales</taxon>
        <taxon>Acetobacteraceae</taxon>
        <taxon>Pseudoroseomonas</taxon>
    </lineage>
</organism>
<dbReference type="Gene3D" id="1.10.10.10">
    <property type="entry name" value="Winged helix-like DNA-binding domain superfamily/Winged helix DNA-binding domain"/>
    <property type="match status" value="1"/>
</dbReference>
<evidence type="ECO:0000256" key="3">
    <source>
        <dbReference type="ARBA" id="ARBA00023125"/>
    </source>
</evidence>
<dbReference type="InterPro" id="IPR036390">
    <property type="entry name" value="WH_DNA-bd_sf"/>
</dbReference>
<sequence>MTTAPRRRLSSRQIEVFRAVMIAGSISGASRELNVSQPALSRLIRRMEDLVGFPLFERSSGRLQPTAEAQMVFVRLQHIQSQLDGLDHAIDRIARGETGQFRLGASPSLARQLVPAALSRLRGRFPDLPLQLDQLSLPQIVDYLALASGECAVTITAVSHPTVESRPIWPGRLVCIMPRNHPLASRHCVTAADLDGAPLIACAPGTPHRQMVETVFAEAGAQPRVVVVGQFAESAIGLTQAGLGISVVDEFTAMDAASDRLVVVPLPPVPRFHIHLSHNRRVARSRFAVIFEAMLLDLLRARTPEPMP</sequence>
<dbReference type="EMBL" id="JACTUZ010000104">
    <property type="protein sequence ID" value="MBC9178894.1"/>
    <property type="molecule type" value="Genomic_DNA"/>
</dbReference>
<dbReference type="Pfam" id="PF00126">
    <property type="entry name" value="HTH_1"/>
    <property type="match status" value="1"/>
</dbReference>
<gene>
    <name evidence="6" type="ORF">IBL25_18275</name>
</gene>
<dbReference type="InterPro" id="IPR036388">
    <property type="entry name" value="WH-like_DNA-bd_sf"/>
</dbReference>
<dbReference type="Proteomes" id="UP000603940">
    <property type="component" value="Unassembled WGS sequence"/>
</dbReference>
<evidence type="ECO:0000313" key="7">
    <source>
        <dbReference type="Proteomes" id="UP000603940"/>
    </source>
</evidence>
<reference evidence="6 7" key="1">
    <citation type="journal article" date="2009" name="Int. J. Syst. Evol. Microbiol.">
        <title>Transfer of Teichococcus ludipueritiae and Muricoccus roseus to the genus Roseomonas, as Roseomonas ludipueritiae comb. nov. and Roseomonas rosea comb. nov., respectively, and emended description of the genus Roseomonas.</title>
        <authorList>
            <person name="Sanchez-Porro C."/>
            <person name="Gallego V."/>
            <person name="Busse H.J."/>
            <person name="Kampfer P."/>
            <person name="Ventosa A."/>
        </authorList>
    </citation>
    <scope>NUCLEOTIDE SEQUENCE [LARGE SCALE GENOMIC DNA]</scope>
    <source>
        <strain evidence="6 7">DSM 14915</strain>
    </source>
</reference>
<dbReference type="PROSITE" id="PS50931">
    <property type="entry name" value="HTH_LYSR"/>
    <property type="match status" value="1"/>
</dbReference>
<comment type="similarity">
    <text evidence="1">Belongs to the LysR transcriptional regulatory family.</text>
</comment>
<comment type="caution">
    <text evidence="6">The sequence shown here is derived from an EMBL/GenBank/DDBJ whole genome shotgun (WGS) entry which is preliminary data.</text>
</comment>
<keyword evidence="4" id="KW-0804">Transcription</keyword>
<evidence type="ECO:0000259" key="5">
    <source>
        <dbReference type="PROSITE" id="PS50931"/>
    </source>
</evidence>
<accession>A0ABR7RAP6</accession>
<dbReference type="SUPFAM" id="SSF46785">
    <property type="entry name" value="Winged helix' DNA-binding domain"/>
    <property type="match status" value="1"/>
</dbReference>
<dbReference type="PRINTS" id="PR00039">
    <property type="entry name" value="HTHLYSR"/>
</dbReference>
<dbReference type="Gene3D" id="3.40.190.10">
    <property type="entry name" value="Periplasmic binding protein-like II"/>
    <property type="match status" value="2"/>
</dbReference>
<dbReference type="InterPro" id="IPR005119">
    <property type="entry name" value="LysR_subst-bd"/>
</dbReference>
<dbReference type="PANTHER" id="PTHR30427:SF1">
    <property type="entry name" value="TRANSCRIPTIONAL ACTIVATOR PROTEIN LYSR"/>
    <property type="match status" value="1"/>
</dbReference>
<keyword evidence="7" id="KW-1185">Reference proteome</keyword>
<dbReference type="InterPro" id="IPR000847">
    <property type="entry name" value="LysR_HTH_N"/>
</dbReference>
<name>A0ABR7RAP6_9PROT</name>
<evidence type="ECO:0000256" key="2">
    <source>
        <dbReference type="ARBA" id="ARBA00023015"/>
    </source>
</evidence>
<dbReference type="Pfam" id="PF03466">
    <property type="entry name" value="LysR_substrate"/>
    <property type="match status" value="1"/>
</dbReference>
<evidence type="ECO:0000313" key="6">
    <source>
        <dbReference type="EMBL" id="MBC9178894.1"/>
    </source>
</evidence>
<dbReference type="SUPFAM" id="SSF53850">
    <property type="entry name" value="Periplasmic binding protein-like II"/>
    <property type="match status" value="1"/>
</dbReference>
<dbReference type="RefSeq" id="WP_187779961.1">
    <property type="nucleotide sequence ID" value="NZ_JACTUZ010000104.1"/>
</dbReference>
<keyword evidence="3" id="KW-0238">DNA-binding</keyword>
<feature type="domain" description="HTH lysR-type" evidence="5">
    <location>
        <begin position="9"/>
        <end position="66"/>
    </location>
</feature>
<dbReference type="PANTHER" id="PTHR30427">
    <property type="entry name" value="TRANSCRIPTIONAL ACTIVATOR PROTEIN LYSR"/>
    <property type="match status" value="1"/>
</dbReference>
<protein>
    <submittedName>
        <fullName evidence="6">LysR family transcriptional regulator</fullName>
    </submittedName>
</protein>